<feature type="domain" description="Metallo-beta-lactamase" evidence="6">
    <location>
        <begin position="47"/>
        <end position="277"/>
    </location>
</feature>
<dbReference type="SMART" id="SM00849">
    <property type="entry name" value="Lactamase_B"/>
    <property type="match status" value="1"/>
</dbReference>
<protein>
    <submittedName>
        <fullName evidence="7">Beta-lactamase-like protein</fullName>
    </submittedName>
</protein>
<evidence type="ECO:0000256" key="5">
    <source>
        <dbReference type="SAM" id="MobiDB-lite"/>
    </source>
</evidence>
<dbReference type="GO" id="GO:0046872">
    <property type="term" value="F:metal ion binding"/>
    <property type="evidence" value="ECO:0007669"/>
    <property type="project" value="UniProtKB-KW"/>
</dbReference>
<evidence type="ECO:0000256" key="1">
    <source>
        <dbReference type="ARBA" id="ARBA00007749"/>
    </source>
</evidence>
<dbReference type="AlphaFoldDB" id="A0AAN6E4N7"/>
<keyword evidence="4" id="KW-0862">Zinc</keyword>
<dbReference type="SUPFAM" id="SSF56281">
    <property type="entry name" value="Metallo-hydrolase/oxidoreductase"/>
    <property type="match status" value="1"/>
</dbReference>
<dbReference type="InterPro" id="IPR051013">
    <property type="entry name" value="MBL_superfamily_lactonases"/>
</dbReference>
<proteinExistence type="inferred from homology"/>
<keyword evidence="3" id="KW-0378">Hydrolase</keyword>
<sequence>MSTSIVTFPPSESAVRVRMMNPGAVMTVKAESFVKPVQKGHELLNLTCTAYLIEHESSGKKVMFDLGVRKDWWNLSPVIHKRLGSTIPGLRVDTDVPEILKNNGISLDSISSVIWSHYHWDHVGDMSLFPHSTEIVVGAGFKDSTVGPGYPENEDSPLRSSDFKERHLNVIDFTKSPSEIGGFAAHDFFGDGSFYILGDDVPGTHTPGHCLGHMCGLARTTGGKNSTFLLLGGDICHFVGDLRPNKSYPLPDPIPNDVLDKDSFFPTPCPCSIFTDHHPILSDDTDVEERRTTPWYQVSDHEKSAYVDPPAAQSSVDKLVGFERCPNVLICLSHDSGLLRYLPTLNSDPKSDLNSWRKNNWKEETRWEWLNELPRDGKPGRKPIVEGLWRDGKPSDRT</sequence>
<dbReference type="Gene3D" id="3.60.15.10">
    <property type="entry name" value="Ribonuclease Z/Hydroxyacylglutathione hydrolase-like"/>
    <property type="match status" value="1"/>
</dbReference>
<organism evidence="7 8">
    <name type="scientific">Exophiala viscosa</name>
    <dbReference type="NCBI Taxonomy" id="2486360"/>
    <lineage>
        <taxon>Eukaryota</taxon>
        <taxon>Fungi</taxon>
        <taxon>Dikarya</taxon>
        <taxon>Ascomycota</taxon>
        <taxon>Pezizomycotina</taxon>
        <taxon>Eurotiomycetes</taxon>
        <taxon>Chaetothyriomycetidae</taxon>
        <taxon>Chaetothyriales</taxon>
        <taxon>Herpotrichiellaceae</taxon>
        <taxon>Exophiala</taxon>
    </lineage>
</organism>
<evidence type="ECO:0000259" key="6">
    <source>
        <dbReference type="SMART" id="SM00849"/>
    </source>
</evidence>
<evidence type="ECO:0000256" key="4">
    <source>
        <dbReference type="ARBA" id="ARBA00022833"/>
    </source>
</evidence>
<gene>
    <name evidence="7" type="ORF">EDD36DRAFT_479971</name>
</gene>
<dbReference type="GO" id="GO:0016787">
    <property type="term" value="F:hydrolase activity"/>
    <property type="evidence" value="ECO:0007669"/>
    <property type="project" value="UniProtKB-KW"/>
</dbReference>
<dbReference type="Proteomes" id="UP001203852">
    <property type="component" value="Unassembled WGS sequence"/>
</dbReference>
<dbReference type="Pfam" id="PF00753">
    <property type="entry name" value="Lactamase_B"/>
    <property type="match status" value="1"/>
</dbReference>
<keyword evidence="2" id="KW-0479">Metal-binding</keyword>
<accession>A0AAN6E4N7</accession>
<dbReference type="PANTHER" id="PTHR42978:SF5">
    <property type="entry name" value="METALLO-BETA-LACTAMASE DOMAIN-CONTAINING PROTEIN"/>
    <property type="match status" value="1"/>
</dbReference>
<comment type="similarity">
    <text evidence="1">Belongs to the metallo-beta-lactamase superfamily.</text>
</comment>
<dbReference type="PANTHER" id="PTHR42978">
    <property type="entry name" value="QUORUM-QUENCHING LACTONASE YTNP-RELATED-RELATED"/>
    <property type="match status" value="1"/>
</dbReference>
<dbReference type="EMBL" id="MU404350">
    <property type="protein sequence ID" value="KAI1618014.1"/>
    <property type="molecule type" value="Genomic_DNA"/>
</dbReference>
<evidence type="ECO:0000256" key="2">
    <source>
        <dbReference type="ARBA" id="ARBA00022723"/>
    </source>
</evidence>
<evidence type="ECO:0000313" key="7">
    <source>
        <dbReference type="EMBL" id="KAI1618014.1"/>
    </source>
</evidence>
<comment type="caution">
    <text evidence="7">The sequence shown here is derived from an EMBL/GenBank/DDBJ whole genome shotgun (WGS) entry which is preliminary data.</text>
</comment>
<keyword evidence="8" id="KW-1185">Reference proteome</keyword>
<dbReference type="CDD" id="cd07730">
    <property type="entry name" value="metallo-hydrolase-like_MBL-fold"/>
    <property type="match status" value="1"/>
</dbReference>
<evidence type="ECO:0000313" key="8">
    <source>
        <dbReference type="Proteomes" id="UP001203852"/>
    </source>
</evidence>
<dbReference type="InterPro" id="IPR036866">
    <property type="entry name" value="RibonucZ/Hydroxyglut_hydro"/>
</dbReference>
<feature type="compositionally biased region" description="Basic and acidic residues" evidence="5">
    <location>
        <begin position="388"/>
        <end position="398"/>
    </location>
</feature>
<reference evidence="7" key="1">
    <citation type="journal article" date="2022" name="bioRxiv">
        <title>Deciphering the potential niche of two novel black yeast fungi from a biological soil crust based on their genomes, phenotypes, and melanin regulation.</title>
        <authorList>
            <consortium name="DOE Joint Genome Institute"/>
            <person name="Carr E.C."/>
            <person name="Barton Q."/>
            <person name="Grambo S."/>
            <person name="Sullivan M."/>
            <person name="Renfro C.M."/>
            <person name="Kuo A."/>
            <person name="Pangilinan J."/>
            <person name="Lipzen A."/>
            <person name="Keymanesh K."/>
            <person name="Savage E."/>
            <person name="Barry K."/>
            <person name="Grigoriev I.V."/>
            <person name="Riekhof W.R."/>
            <person name="Harris S.S."/>
        </authorList>
    </citation>
    <scope>NUCLEOTIDE SEQUENCE</scope>
    <source>
        <strain evidence="7">JF 03-4F</strain>
    </source>
</reference>
<name>A0AAN6E4N7_9EURO</name>
<dbReference type="InterPro" id="IPR001279">
    <property type="entry name" value="Metallo-B-lactamas"/>
</dbReference>
<feature type="region of interest" description="Disordered" evidence="5">
    <location>
        <begin position="376"/>
        <end position="398"/>
    </location>
</feature>
<evidence type="ECO:0000256" key="3">
    <source>
        <dbReference type="ARBA" id="ARBA00022801"/>
    </source>
</evidence>